<accession>A0AAF1BHT6</accession>
<feature type="domain" description="Man1/Src1-like C-terminal" evidence="8">
    <location>
        <begin position="441"/>
        <end position="810"/>
    </location>
</feature>
<evidence type="ECO:0000256" key="5">
    <source>
        <dbReference type="ARBA" id="ARBA00023136"/>
    </source>
</evidence>
<dbReference type="GO" id="GO:0071763">
    <property type="term" value="P:nuclear membrane organization"/>
    <property type="evidence" value="ECO:0007669"/>
    <property type="project" value="TreeGrafter"/>
</dbReference>
<evidence type="ECO:0000256" key="3">
    <source>
        <dbReference type="ARBA" id="ARBA00022692"/>
    </source>
</evidence>
<evidence type="ECO:0000259" key="8">
    <source>
        <dbReference type="Pfam" id="PF09402"/>
    </source>
</evidence>
<dbReference type="InterPro" id="IPR018996">
    <property type="entry name" value="Man1/Src1-like_C"/>
</dbReference>
<feature type="domain" description="HeH/LEM" evidence="9">
    <location>
        <begin position="28"/>
        <end position="51"/>
    </location>
</feature>
<dbReference type="Pfam" id="PF09402">
    <property type="entry name" value="MSC"/>
    <property type="match status" value="1"/>
</dbReference>
<dbReference type="Proteomes" id="UP000827549">
    <property type="component" value="Chromosome 3"/>
</dbReference>
<organism evidence="10 11">
    <name type="scientific">Vanrija pseudolonga</name>
    <dbReference type="NCBI Taxonomy" id="143232"/>
    <lineage>
        <taxon>Eukaryota</taxon>
        <taxon>Fungi</taxon>
        <taxon>Dikarya</taxon>
        <taxon>Basidiomycota</taxon>
        <taxon>Agaricomycotina</taxon>
        <taxon>Tremellomycetes</taxon>
        <taxon>Trichosporonales</taxon>
        <taxon>Trichosporonaceae</taxon>
        <taxon>Vanrija</taxon>
    </lineage>
</organism>
<dbReference type="AlphaFoldDB" id="A0AAF1BHT6"/>
<dbReference type="GO" id="GO:0005783">
    <property type="term" value="C:endoplasmic reticulum"/>
    <property type="evidence" value="ECO:0007669"/>
    <property type="project" value="TreeGrafter"/>
</dbReference>
<evidence type="ECO:0000256" key="4">
    <source>
        <dbReference type="ARBA" id="ARBA00022989"/>
    </source>
</evidence>
<evidence type="ECO:0000259" key="9">
    <source>
        <dbReference type="Pfam" id="PF12949"/>
    </source>
</evidence>
<dbReference type="PANTHER" id="PTHR47808:SF2">
    <property type="entry name" value="LEM DOMAIN-CONTAINING PROTEIN 2"/>
    <property type="match status" value="1"/>
</dbReference>
<dbReference type="Pfam" id="PF12949">
    <property type="entry name" value="HeH"/>
    <property type="match status" value="1"/>
</dbReference>
<evidence type="ECO:0000256" key="6">
    <source>
        <dbReference type="ARBA" id="ARBA00023242"/>
    </source>
</evidence>
<evidence type="ECO:0000313" key="10">
    <source>
        <dbReference type="EMBL" id="WOO80757.1"/>
    </source>
</evidence>
<dbReference type="RefSeq" id="XP_062626789.1">
    <property type="nucleotide sequence ID" value="XM_062770805.1"/>
</dbReference>
<keyword evidence="11" id="KW-1185">Reference proteome</keyword>
<dbReference type="Gene3D" id="1.10.10.1180">
    <property type="entry name" value="MAN1, winged-helix domain"/>
    <property type="match status" value="1"/>
</dbReference>
<dbReference type="GO" id="GO:0034399">
    <property type="term" value="C:nuclear periphery"/>
    <property type="evidence" value="ECO:0007669"/>
    <property type="project" value="TreeGrafter"/>
</dbReference>
<protein>
    <submittedName>
        <fullName evidence="10">Inner nuclear membrane protein SRC1</fullName>
    </submittedName>
</protein>
<keyword evidence="3" id="KW-0812">Transmembrane</keyword>
<name>A0AAF1BHT6_9TREE</name>
<evidence type="ECO:0000313" key="11">
    <source>
        <dbReference type="Proteomes" id="UP000827549"/>
    </source>
</evidence>
<evidence type="ECO:0000256" key="2">
    <source>
        <dbReference type="ARBA" id="ARBA00022553"/>
    </source>
</evidence>
<gene>
    <name evidence="10" type="primary">SRC1</name>
    <name evidence="10" type="ORF">LOC62_03G004283</name>
</gene>
<evidence type="ECO:0000256" key="1">
    <source>
        <dbReference type="ARBA" id="ARBA00004540"/>
    </source>
</evidence>
<proteinExistence type="predicted"/>
<dbReference type="GeneID" id="87807521"/>
<feature type="compositionally biased region" description="Basic and acidic residues" evidence="7">
    <location>
        <begin position="291"/>
        <end position="304"/>
    </location>
</feature>
<keyword evidence="5" id="KW-0472">Membrane</keyword>
<dbReference type="CDD" id="cd12935">
    <property type="entry name" value="LEM_like"/>
    <property type="match status" value="1"/>
</dbReference>
<dbReference type="PANTHER" id="PTHR47808">
    <property type="entry name" value="INNER NUCLEAR MEMBRANE PROTEIN HEH2-RELATED"/>
    <property type="match status" value="1"/>
</dbReference>
<sequence>MSSAPPSRDVYLAPGFQASTLKRLTPPRSILLEHSIRYASNAKKADLVELFTTQLLPRAGSILAADSRVRPSAHGIVAVSSETGDERPVVTPPSTGVKRGRKPKKVSEPAPEPAAAETEAEADVEPAPPAKRPRGRPRKTVEAPAAAPVVDAPPVPQIPSPFLAPAPPSAPASTKKRVVKEPIVDIPVSPARQRAQRSVSGVTPSSPAPPSSSSRRKSERPSVSTASDSLAPPVPEIPVHLASPSKRQAKAEPEVQEAPVAPTPRKVGRPRKSVKAAEIKEERSEPEEAPAQDRRISKGRRSDADADESGFSDFNPFQSGSGEAADRERRRRKSSLGLGETKRRAPRPSEWTATSAPTSILRKVGPSGVDQRVPSSRTHIEIAEEHNRVVQQKLTEITSSSVVDEPEVDVSQAVVRTPRKAIIRRKPSPGPAQTTIGVFVLAILSLGLATNYKITSSSNGFCDVGSRTNSVVEQREAAIASAQACVSRRAQWQVENPGQTPPFGCDVGSLPLLPFLPRPTACTTCPAHATCEKGEVKECAPEYILTPSILSPLAPLFDGWPGLKSRVLPPKCRPDTARMRQIGALVREVNGELSRHRGDVICKGIPDQGSKGAGEIYGVAEADLRESFAARRIQKVSREAFDELFDAAIKDLVEHGDVVESIDSDGVSWYAASHAEFTLACRAKLEAQSLLDKWKSQLLSTAFVIVGILYVIRSAEARREETKRVRELVGTVLQRLQDQEYQHYVDPVVTSQPYLPAQQLRDVVLPPSVGHATRQRLWDRVAGEVEKNANIQVREREVHGDVWKTWEWTGVASKQIDGAASPSRAISF</sequence>
<evidence type="ECO:0000256" key="7">
    <source>
        <dbReference type="SAM" id="MobiDB-lite"/>
    </source>
</evidence>
<keyword evidence="6" id="KW-0539">Nucleus</keyword>
<reference evidence="10" key="1">
    <citation type="submission" date="2023-10" db="EMBL/GenBank/DDBJ databases">
        <authorList>
            <person name="Noh H."/>
        </authorList>
    </citation>
    <scope>NUCLEOTIDE SEQUENCE</scope>
    <source>
        <strain evidence="10">DUCC4014</strain>
    </source>
</reference>
<dbReference type="InterPro" id="IPR017956">
    <property type="entry name" value="AT_hook_DNA-bd_motif"/>
</dbReference>
<dbReference type="InterPro" id="IPR044780">
    <property type="entry name" value="Heh2/Src1"/>
</dbReference>
<dbReference type="InterPro" id="IPR025856">
    <property type="entry name" value="HeH/LEM_domain"/>
</dbReference>
<dbReference type="SMART" id="SM00384">
    <property type="entry name" value="AT_hook"/>
    <property type="match status" value="2"/>
</dbReference>
<dbReference type="GO" id="GO:0003677">
    <property type="term" value="F:DNA binding"/>
    <property type="evidence" value="ECO:0007669"/>
    <property type="project" value="InterPro"/>
</dbReference>
<dbReference type="GO" id="GO:0003682">
    <property type="term" value="F:chromatin binding"/>
    <property type="evidence" value="ECO:0007669"/>
    <property type="project" value="InterPro"/>
</dbReference>
<dbReference type="InterPro" id="IPR041885">
    <property type="entry name" value="MAN1_winged_helix_dom"/>
</dbReference>
<feature type="region of interest" description="Disordered" evidence="7">
    <location>
        <begin position="70"/>
        <end position="373"/>
    </location>
</feature>
<comment type="subcellular location">
    <subcellularLocation>
        <location evidence="1">Nucleus inner membrane</location>
    </subcellularLocation>
</comment>
<dbReference type="EMBL" id="CP086716">
    <property type="protein sequence ID" value="WOO80757.1"/>
    <property type="molecule type" value="Genomic_DNA"/>
</dbReference>
<keyword evidence="4" id="KW-1133">Transmembrane helix</keyword>
<dbReference type="GO" id="GO:0005637">
    <property type="term" value="C:nuclear inner membrane"/>
    <property type="evidence" value="ECO:0007669"/>
    <property type="project" value="UniProtKB-SubCell"/>
</dbReference>
<feature type="compositionally biased region" description="Pro residues" evidence="7">
    <location>
        <begin position="151"/>
        <end position="170"/>
    </location>
</feature>
<keyword evidence="2" id="KW-0597">Phosphoprotein</keyword>